<dbReference type="InterPro" id="IPR011991">
    <property type="entry name" value="ArsR-like_HTH"/>
</dbReference>
<sequence>MKTYGQYCPVAKAAEVLGDRWTLLLVRDLLFGPLGFNELARGLPGISRSVLSSRLRHLERLGLIELAGAGAGYQLTGPGRQLSGVVRALGEWAVHWVMEDPAQAELDPDLLILWISRHVAADALPAHKTVVAFRLSGPKPGRLWMVLERTGVSICHTDPGLDPASYVHLDGYVAALYGVYSGRCELNAQIAAGRLALAGDPALVRAFPSWFTWSSFATTVRAAARSAA</sequence>
<feature type="domain" description="HTH hxlR-type" evidence="4">
    <location>
        <begin position="8"/>
        <end position="101"/>
    </location>
</feature>
<dbReference type="InterPro" id="IPR002577">
    <property type="entry name" value="HTH_HxlR"/>
</dbReference>
<evidence type="ECO:0000256" key="3">
    <source>
        <dbReference type="ARBA" id="ARBA00023163"/>
    </source>
</evidence>
<protein>
    <submittedName>
        <fullName evidence="5">HxlR family transcriptional regulator</fullName>
    </submittedName>
</protein>
<dbReference type="AlphaFoldDB" id="A0A3D9ZQC2"/>
<name>A0A3D9ZQC2_9ACTN</name>
<evidence type="ECO:0000256" key="2">
    <source>
        <dbReference type="ARBA" id="ARBA00023125"/>
    </source>
</evidence>
<dbReference type="InterPro" id="IPR036390">
    <property type="entry name" value="WH_DNA-bd_sf"/>
</dbReference>
<proteinExistence type="predicted"/>
<dbReference type="RefSeq" id="WP_116070723.1">
    <property type="nucleotide sequence ID" value="NZ_BONB01000067.1"/>
</dbReference>
<evidence type="ECO:0000259" key="4">
    <source>
        <dbReference type="PROSITE" id="PS51118"/>
    </source>
</evidence>
<keyword evidence="3" id="KW-0804">Transcription</keyword>
<dbReference type="GO" id="GO:0003677">
    <property type="term" value="F:DNA binding"/>
    <property type="evidence" value="ECO:0007669"/>
    <property type="project" value="UniProtKB-KW"/>
</dbReference>
<dbReference type="Pfam" id="PF01638">
    <property type="entry name" value="HxlR"/>
    <property type="match status" value="1"/>
</dbReference>
<dbReference type="Gene3D" id="1.10.10.10">
    <property type="entry name" value="Winged helix-like DNA-binding domain superfamily/Winged helix DNA-binding domain"/>
    <property type="match status" value="1"/>
</dbReference>
<organism evidence="5 6">
    <name type="scientific">Asanoa ferruginea</name>
    <dbReference type="NCBI Taxonomy" id="53367"/>
    <lineage>
        <taxon>Bacteria</taxon>
        <taxon>Bacillati</taxon>
        <taxon>Actinomycetota</taxon>
        <taxon>Actinomycetes</taxon>
        <taxon>Micromonosporales</taxon>
        <taxon>Micromonosporaceae</taxon>
        <taxon>Asanoa</taxon>
    </lineage>
</organism>
<dbReference type="PANTHER" id="PTHR33204:SF18">
    <property type="entry name" value="TRANSCRIPTIONAL REGULATORY PROTEIN"/>
    <property type="match status" value="1"/>
</dbReference>
<dbReference type="SUPFAM" id="SSF46785">
    <property type="entry name" value="Winged helix' DNA-binding domain"/>
    <property type="match status" value="1"/>
</dbReference>
<keyword evidence="6" id="KW-1185">Reference proteome</keyword>
<dbReference type="CDD" id="cd00090">
    <property type="entry name" value="HTH_ARSR"/>
    <property type="match status" value="1"/>
</dbReference>
<dbReference type="Proteomes" id="UP000256913">
    <property type="component" value="Unassembled WGS sequence"/>
</dbReference>
<evidence type="ECO:0000256" key="1">
    <source>
        <dbReference type="ARBA" id="ARBA00023015"/>
    </source>
</evidence>
<comment type="caution">
    <text evidence="5">The sequence shown here is derived from an EMBL/GenBank/DDBJ whole genome shotgun (WGS) entry which is preliminary data.</text>
</comment>
<dbReference type="OrthoDB" id="9792527at2"/>
<keyword evidence="2" id="KW-0238">DNA-binding</keyword>
<accession>A0A3D9ZQC2</accession>
<reference evidence="5 6" key="1">
    <citation type="submission" date="2018-08" db="EMBL/GenBank/DDBJ databases">
        <title>Sequencing the genomes of 1000 actinobacteria strains.</title>
        <authorList>
            <person name="Klenk H.-P."/>
        </authorList>
    </citation>
    <scope>NUCLEOTIDE SEQUENCE [LARGE SCALE GENOMIC DNA]</scope>
    <source>
        <strain evidence="5 6">DSM 44099</strain>
    </source>
</reference>
<dbReference type="PROSITE" id="PS51118">
    <property type="entry name" value="HTH_HXLR"/>
    <property type="match status" value="1"/>
</dbReference>
<gene>
    <name evidence="5" type="ORF">DFJ67_5607</name>
</gene>
<evidence type="ECO:0000313" key="6">
    <source>
        <dbReference type="Proteomes" id="UP000256913"/>
    </source>
</evidence>
<dbReference type="InterPro" id="IPR036388">
    <property type="entry name" value="WH-like_DNA-bd_sf"/>
</dbReference>
<dbReference type="PANTHER" id="PTHR33204">
    <property type="entry name" value="TRANSCRIPTIONAL REGULATOR, MARR FAMILY"/>
    <property type="match status" value="1"/>
</dbReference>
<keyword evidence="1" id="KW-0805">Transcription regulation</keyword>
<evidence type="ECO:0000313" key="5">
    <source>
        <dbReference type="EMBL" id="REF99568.1"/>
    </source>
</evidence>
<dbReference type="EMBL" id="QUMQ01000001">
    <property type="protein sequence ID" value="REF99568.1"/>
    <property type="molecule type" value="Genomic_DNA"/>
</dbReference>